<name>A0AAJ7SYF7_PETMA</name>
<evidence type="ECO:0000313" key="2">
    <source>
        <dbReference type="RefSeq" id="XP_032807090.1"/>
    </source>
</evidence>
<protein>
    <submittedName>
        <fullName evidence="2">Uncharacterized protein LOC116940787 isoform X2</fullName>
    </submittedName>
</protein>
<gene>
    <name evidence="2" type="primary">LOC116940787</name>
</gene>
<dbReference type="RefSeq" id="XP_032807090.1">
    <property type="nucleotide sequence ID" value="XM_032951199.1"/>
</dbReference>
<reference evidence="2" key="1">
    <citation type="submission" date="2025-08" db="UniProtKB">
        <authorList>
            <consortium name="RefSeq"/>
        </authorList>
    </citation>
    <scope>IDENTIFICATION</scope>
    <source>
        <tissue evidence="2">Sperm</tissue>
    </source>
</reference>
<organism evidence="1 2">
    <name type="scientific">Petromyzon marinus</name>
    <name type="common">Sea lamprey</name>
    <dbReference type="NCBI Taxonomy" id="7757"/>
    <lineage>
        <taxon>Eukaryota</taxon>
        <taxon>Metazoa</taxon>
        <taxon>Chordata</taxon>
        <taxon>Craniata</taxon>
        <taxon>Vertebrata</taxon>
        <taxon>Cyclostomata</taxon>
        <taxon>Hyperoartia</taxon>
        <taxon>Petromyzontiformes</taxon>
        <taxon>Petromyzontidae</taxon>
        <taxon>Petromyzon</taxon>
    </lineage>
</organism>
<accession>A0AAJ7SYF7</accession>
<proteinExistence type="predicted"/>
<keyword evidence="1" id="KW-1185">Reference proteome</keyword>
<evidence type="ECO:0000313" key="1">
    <source>
        <dbReference type="Proteomes" id="UP001318040"/>
    </source>
</evidence>
<sequence>MWTPPPPRSVVEMELAGAGVDAGMMSDAARHEPRAGCVFLLLPFGGVYTVEVNECDRVSDVVSRANERHGPLVPSAATLHHQGRRGHVVLPCRPIGRLPFDRAGQRAGQMPHLLPGAVPPACLHPLFAHPSSPPDSG</sequence>
<dbReference type="AlphaFoldDB" id="A0AAJ7SYF7"/>
<dbReference type="Proteomes" id="UP001318040">
    <property type="component" value="Chromosome 1"/>
</dbReference>